<dbReference type="GeneID" id="89519278"/>
<dbReference type="EMBL" id="PYQT01000024">
    <property type="protein sequence ID" value="PSY39885.1"/>
    <property type="molecule type" value="Genomic_DNA"/>
</dbReference>
<dbReference type="EMBL" id="SIZV01000002">
    <property type="protein sequence ID" value="TBR56038.1"/>
    <property type="molecule type" value="Genomic_DNA"/>
</dbReference>
<dbReference type="Proteomes" id="UP000240382">
    <property type="component" value="Unassembled WGS sequence"/>
</dbReference>
<comment type="caution">
    <text evidence="2">The sequence shown here is derived from an EMBL/GenBank/DDBJ whole genome shotgun (WGS) entry which is preliminary data.</text>
</comment>
<evidence type="ECO:0000313" key="3">
    <source>
        <dbReference type="Proteomes" id="UP000240382"/>
    </source>
</evidence>
<evidence type="ECO:0000313" key="1">
    <source>
        <dbReference type="EMBL" id="PSY39885.1"/>
    </source>
</evidence>
<organism evidence="2 4">
    <name type="scientific">Escherichia albertii</name>
    <dbReference type="NCBI Taxonomy" id="208962"/>
    <lineage>
        <taxon>Bacteria</taxon>
        <taxon>Pseudomonadati</taxon>
        <taxon>Pseudomonadota</taxon>
        <taxon>Gammaproteobacteria</taxon>
        <taxon>Enterobacterales</taxon>
        <taxon>Enterobacteriaceae</taxon>
        <taxon>Escherichia</taxon>
    </lineage>
</organism>
<evidence type="ECO:0000313" key="4">
    <source>
        <dbReference type="Proteomes" id="UP000292187"/>
    </source>
</evidence>
<keyword evidence="3" id="KW-1185">Reference proteome</keyword>
<dbReference type="RefSeq" id="WP_000052786.1">
    <property type="nucleotide sequence ID" value="NZ_AP014857.1"/>
</dbReference>
<dbReference type="AlphaFoldDB" id="A0A2T3RMC7"/>
<sequence length="106" mass="11382">MSLINLFSGRVPQLSAAFINTVQATARTGGIAHISVGGRNYTVQHVKSLDGFCVQSVGVGSGILNKLLGNGKTEARVAALEKQFNSNCNFVRGYNEYYNKILESSI</sequence>
<reference evidence="2 4" key="2">
    <citation type="submission" date="2019-02" db="EMBL/GenBank/DDBJ databases">
        <title>Draft genome sequence of Escherichia albertii strain Mex-12/320a, isolated from an infant with diarrhea, harboring virulence genes associated with diarrheagenic strains of enteropathogenic E. coli.</title>
        <authorList>
            <person name="Maldonado-Puga S."/>
            <person name="Meza-Segura M."/>
            <person name="Zaidi M.B."/>
            <person name="Estrada-Garcia T."/>
        </authorList>
    </citation>
    <scope>NUCLEOTIDE SEQUENCE [LARGE SCALE GENOMIC DNA]</scope>
    <source>
        <strain evidence="2 4">Mex-12/320a</strain>
    </source>
</reference>
<evidence type="ECO:0000313" key="2">
    <source>
        <dbReference type="EMBL" id="TBR56038.1"/>
    </source>
</evidence>
<name>A0A2T3RMC7_ESCAL</name>
<proteinExistence type="predicted"/>
<accession>A0A2T3RMC7</accession>
<gene>
    <name evidence="1" type="ORF">C7B09_18695</name>
    <name evidence="2" type="ORF">EYS06_03180</name>
</gene>
<protein>
    <submittedName>
        <fullName evidence="2">Uncharacterized protein</fullName>
    </submittedName>
</protein>
<dbReference type="Proteomes" id="UP000292187">
    <property type="component" value="Unassembled WGS sequence"/>
</dbReference>
<reference evidence="1 3" key="1">
    <citation type="submission" date="2018-03" db="EMBL/GenBank/DDBJ databases">
        <title>Whole Genome Sequencing of Escherichia coli isolates from wildlife.</title>
        <authorList>
            <person name="Whitehouse C.A."/>
            <person name="Lacher D.W."/>
            <person name="Mammel M.K."/>
            <person name="Barnaba T."/>
            <person name="Lorch J.M."/>
        </authorList>
    </citation>
    <scope>NUCLEOTIDE SEQUENCE [LARGE SCALE GENOMIC DNA]</scope>
    <source>
        <strain evidence="1 3">20507-2</strain>
    </source>
</reference>